<keyword evidence="7" id="KW-0131">Cell cycle</keyword>
<dbReference type="AlphaFoldDB" id="A0A1G1YHF6"/>
<evidence type="ECO:0000256" key="6">
    <source>
        <dbReference type="ARBA" id="ARBA00023136"/>
    </source>
</evidence>
<protein>
    <recommendedName>
        <fullName evidence="9">POTRA domain-containing protein</fullName>
    </recommendedName>
</protein>
<evidence type="ECO:0000256" key="4">
    <source>
        <dbReference type="ARBA" id="ARBA00022692"/>
    </source>
</evidence>
<reference evidence="10 11" key="1">
    <citation type="journal article" date="2016" name="Nat. Commun.">
        <title>Thousands of microbial genomes shed light on interconnected biogeochemical processes in an aquifer system.</title>
        <authorList>
            <person name="Anantharaman K."/>
            <person name="Brown C.T."/>
            <person name="Hug L.A."/>
            <person name="Sharon I."/>
            <person name="Castelle C.J."/>
            <person name="Probst A.J."/>
            <person name="Thomas B.C."/>
            <person name="Singh A."/>
            <person name="Wilkins M.J."/>
            <person name="Karaoz U."/>
            <person name="Brodie E.L."/>
            <person name="Williams K.H."/>
            <person name="Hubbard S.S."/>
            <person name="Banfield J.F."/>
        </authorList>
    </citation>
    <scope>NUCLEOTIDE SEQUENCE [LARGE SCALE GENOMIC DNA]</scope>
</reference>
<evidence type="ECO:0000256" key="7">
    <source>
        <dbReference type="ARBA" id="ARBA00023306"/>
    </source>
</evidence>
<accession>A0A1G1YHF6</accession>
<comment type="subcellular location">
    <subcellularLocation>
        <location evidence="1">Membrane</location>
    </subcellularLocation>
</comment>
<feature type="transmembrane region" description="Helical" evidence="8">
    <location>
        <begin position="46"/>
        <end position="65"/>
    </location>
</feature>
<sequence length="281" mass="32633">MIRDFPHGSYQPKIKIRKDYKKKHFTNPYFNQAHKKAGSEGFNTKLYLKIILVLFLLYLAVYSDLFKIKVIEIKGTDLIDPAAIRQIVNEQINSWRWFLLPQNNLLLLSQKRITRAVNAKYRLEKIEIHRGWQKLKIEVKEKVNYLIVIDKSKSFFTDEQGLIVREITPAEMADYSAKLPLLNTDQEIKVGDQVVKKEIVDFILKLSEKIQATSIGVSGYQSGGQTEVTLITKTGWQAHFDINNDLDIAIANLQLILNDKVKNQNNLEYIDLRFGDKVFYK</sequence>
<dbReference type="Proteomes" id="UP000177376">
    <property type="component" value="Unassembled WGS sequence"/>
</dbReference>
<dbReference type="InterPro" id="IPR034746">
    <property type="entry name" value="POTRA"/>
</dbReference>
<feature type="domain" description="POTRA" evidence="9">
    <location>
        <begin position="66"/>
        <end position="142"/>
    </location>
</feature>
<evidence type="ECO:0000256" key="2">
    <source>
        <dbReference type="ARBA" id="ARBA00022475"/>
    </source>
</evidence>
<evidence type="ECO:0000256" key="5">
    <source>
        <dbReference type="ARBA" id="ARBA00022989"/>
    </source>
</evidence>
<evidence type="ECO:0000313" key="10">
    <source>
        <dbReference type="EMBL" id="OGY51798.1"/>
    </source>
</evidence>
<evidence type="ECO:0000256" key="1">
    <source>
        <dbReference type="ARBA" id="ARBA00004370"/>
    </source>
</evidence>
<keyword evidence="5 8" id="KW-1133">Transmembrane helix</keyword>
<dbReference type="GO" id="GO:0016020">
    <property type="term" value="C:membrane"/>
    <property type="evidence" value="ECO:0007669"/>
    <property type="project" value="UniProtKB-SubCell"/>
</dbReference>
<name>A0A1G1YHF6_9BACT</name>
<evidence type="ECO:0000259" key="9">
    <source>
        <dbReference type="PROSITE" id="PS51779"/>
    </source>
</evidence>
<keyword evidence="6 8" id="KW-0472">Membrane</keyword>
<dbReference type="PROSITE" id="PS51779">
    <property type="entry name" value="POTRA"/>
    <property type="match status" value="1"/>
</dbReference>
<keyword evidence="4 8" id="KW-0812">Transmembrane</keyword>
<dbReference type="Pfam" id="PF03799">
    <property type="entry name" value="FtsQ_DivIB_C"/>
    <property type="match status" value="1"/>
</dbReference>
<gene>
    <name evidence="10" type="ORF">A3A02_04180</name>
</gene>
<evidence type="ECO:0000256" key="3">
    <source>
        <dbReference type="ARBA" id="ARBA00022618"/>
    </source>
</evidence>
<dbReference type="EMBL" id="MHIM01000031">
    <property type="protein sequence ID" value="OGY51798.1"/>
    <property type="molecule type" value="Genomic_DNA"/>
</dbReference>
<organism evidence="10 11">
    <name type="scientific">Candidatus Buchananbacteria bacterium RIFCSPLOWO2_01_FULL_39_33</name>
    <dbReference type="NCBI Taxonomy" id="1797543"/>
    <lineage>
        <taxon>Bacteria</taxon>
        <taxon>Candidatus Buchananiibacteriota</taxon>
    </lineage>
</organism>
<evidence type="ECO:0000313" key="11">
    <source>
        <dbReference type="Proteomes" id="UP000177376"/>
    </source>
</evidence>
<dbReference type="GO" id="GO:0051301">
    <property type="term" value="P:cell division"/>
    <property type="evidence" value="ECO:0007669"/>
    <property type="project" value="UniProtKB-KW"/>
</dbReference>
<proteinExistence type="predicted"/>
<evidence type="ECO:0000256" key="8">
    <source>
        <dbReference type="SAM" id="Phobius"/>
    </source>
</evidence>
<keyword evidence="2" id="KW-1003">Cell membrane</keyword>
<dbReference type="InterPro" id="IPR005548">
    <property type="entry name" value="Cell_div_FtsQ/DivIB_C"/>
</dbReference>
<comment type="caution">
    <text evidence="10">The sequence shown here is derived from an EMBL/GenBank/DDBJ whole genome shotgun (WGS) entry which is preliminary data.</text>
</comment>
<keyword evidence="3" id="KW-0132">Cell division</keyword>